<keyword evidence="2" id="KW-1185">Reference proteome</keyword>
<organism evidence="1 2">
    <name type="scientific">Pseudonocardia aurantiaca</name>
    <dbReference type="NCBI Taxonomy" id="75290"/>
    <lineage>
        <taxon>Bacteria</taxon>
        <taxon>Bacillati</taxon>
        <taxon>Actinomycetota</taxon>
        <taxon>Actinomycetes</taxon>
        <taxon>Pseudonocardiales</taxon>
        <taxon>Pseudonocardiaceae</taxon>
        <taxon>Pseudonocardia</taxon>
    </lineage>
</organism>
<dbReference type="InterPro" id="IPR052896">
    <property type="entry name" value="GGT-like_enzyme"/>
</dbReference>
<name>A0ABW4FRF6_9PSEU</name>
<dbReference type="Pfam" id="PF01019">
    <property type="entry name" value="G_glu_transpept"/>
    <property type="match status" value="1"/>
</dbReference>
<dbReference type="Gene3D" id="1.10.246.130">
    <property type="match status" value="1"/>
</dbReference>
<evidence type="ECO:0000313" key="2">
    <source>
        <dbReference type="Proteomes" id="UP001597145"/>
    </source>
</evidence>
<dbReference type="Proteomes" id="UP001597145">
    <property type="component" value="Unassembled WGS sequence"/>
</dbReference>
<reference evidence="2" key="1">
    <citation type="journal article" date="2019" name="Int. J. Syst. Evol. Microbiol.">
        <title>The Global Catalogue of Microorganisms (GCM) 10K type strain sequencing project: providing services to taxonomists for standard genome sequencing and annotation.</title>
        <authorList>
            <consortium name="The Broad Institute Genomics Platform"/>
            <consortium name="The Broad Institute Genome Sequencing Center for Infectious Disease"/>
            <person name="Wu L."/>
            <person name="Ma J."/>
        </authorList>
    </citation>
    <scope>NUCLEOTIDE SEQUENCE [LARGE SCALE GENOMIC DNA]</scope>
    <source>
        <strain evidence="2">JCM 12165</strain>
    </source>
</reference>
<sequence length="542" mass="55808">MSAPVDLPQRFPTSLRPPALAAEAMVSSSHPAVSRAGIDVLATGGNAIDAALAMAAMSWLALPGQCGIGADAFALVREPDGTVVSISGSGFGPDGGTPEFYAAAGLPQLPRYGPLSVAAPGAVAALSALHAAGATRSLGELWAPAVRAARAGLPCSARTRDDIVSHVEQLRADPDAATDLLRDGTPPDVGERLPKPRLADTITRLAADPADLYTGALAERAVQELRRLGAPFSGAEWAAAGSARTEPALRGRYRGRWVHQTPPPTPGWMVLDQLAVCDGELAGLDPLGGGAVHWLAGAARIAFADRVATAGSDTDAWRAGSHPDRIAEARRRIRDNELPAPVSGDPLGDTTSMVAVDAEGRAVSLIHSLAFTFGACVSVPGTGVLLNNRLGRGAYLLPGHPNEVRPRRLPLHTLNAWLVTDDDGRLLHVGGTPGGDGQVQWNTQLVSHLLDHGADAQQAVDAPRFTVFPGSDAGDLGAPGELRCEDRLGDATLDALRALGHPVVVGGPWSAGGSAQVISLDHRRGCLVGGSDSRQEGVALGA</sequence>
<protein>
    <submittedName>
        <fullName evidence="1">Gamma-glutamyltransferase family protein</fullName>
    </submittedName>
</protein>
<gene>
    <name evidence="1" type="ORF">ACFSCY_25875</name>
</gene>
<comment type="caution">
    <text evidence="1">The sequence shown here is derived from an EMBL/GenBank/DDBJ whole genome shotgun (WGS) entry which is preliminary data.</text>
</comment>
<proteinExistence type="predicted"/>
<dbReference type="PANTHER" id="PTHR43881:SF1">
    <property type="entry name" value="GAMMA-GLUTAMYLTRANSPEPTIDASE (AFU_ORTHOLOGUE AFUA_4G13580)"/>
    <property type="match status" value="1"/>
</dbReference>
<evidence type="ECO:0000313" key="1">
    <source>
        <dbReference type="EMBL" id="MFD1532857.1"/>
    </source>
</evidence>
<dbReference type="InterPro" id="IPR029055">
    <property type="entry name" value="Ntn_hydrolases_N"/>
</dbReference>
<dbReference type="Gene3D" id="3.60.20.40">
    <property type="match status" value="1"/>
</dbReference>
<dbReference type="InterPro" id="IPR043138">
    <property type="entry name" value="GGT_lsub"/>
</dbReference>
<dbReference type="InterPro" id="IPR043137">
    <property type="entry name" value="GGT_ssub_C"/>
</dbReference>
<dbReference type="SUPFAM" id="SSF56235">
    <property type="entry name" value="N-terminal nucleophile aminohydrolases (Ntn hydrolases)"/>
    <property type="match status" value="1"/>
</dbReference>
<dbReference type="PRINTS" id="PR01210">
    <property type="entry name" value="GGTRANSPTASE"/>
</dbReference>
<dbReference type="RefSeq" id="WP_343986020.1">
    <property type="nucleotide sequence ID" value="NZ_BAAAJG010000027.1"/>
</dbReference>
<accession>A0ABW4FRF6</accession>
<dbReference type="EMBL" id="JBHUCP010000020">
    <property type="protein sequence ID" value="MFD1532857.1"/>
    <property type="molecule type" value="Genomic_DNA"/>
</dbReference>
<dbReference type="PANTHER" id="PTHR43881">
    <property type="entry name" value="GAMMA-GLUTAMYLTRANSPEPTIDASE (AFU_ORTHOLOGUE AFUA_4G13580)"/>
    <property type="match status" value="1"/>
</dbReference>